<dbReference type="NCBIfam" id="TIGR00494">
    <property type="entry name" value="crcB"/>
    <property type="match status" value="1"/>
</dbReference>
<dbReference type="GO" id="GO:0046872">
    <property type="term" value="F:metal ion binding"/>
    <property type="evidence" value="ECO:0007669"/>
    <property type="project" value="UniProtKB-KW"/>
</dbReference>
<dbReference type="EMBL" id="CP042476">
    <property type="protein sequence ID" value="QED37826.1"/>
    <property type="molecule type" value="Genomic_DNA"/>
</dbReference>
<sequence length="123" mass="13238">MKTFFLVFLGGGLGSMARYLAYRAMSQTSYPIFISTMAVNIAGSLLLGVIMGYALKQGNFSQNILLFLTTGFCGGFTTFSTFAFENMSLLRAGDYLTFSLYSIGSLVAGILAVLGGLFLARLF</sequence>
<evidence type="ECO:0000256" key="1">
    <source>
        <dbReference type="ARBA" id="ARBA00004651"/>
    </source>
</evidence>
<name>A0A5B8YNJ4_9FLAO</name>
<evidence type="ECO:0000256" key="6">
    <source>
        <dbReference type="ARBA" id="ARBA00023065"/>
    </source>
</evidence>
<dbReference type="OrthoDB" id="9815830at2"/>
<feature type="transmembrane region" description="Helical" evidence="11">
    <location>
        <begin position="64"/>
        <end position="84"/>
    </location>
</feature>
<accession>A0A5B8YNJ4</accession>
<gene>
    <name evidence="11 12" type="primary">crcB</name>
    <name evidence="11" type="synonym">fluC</name>
    <name evidence="12" type="ORF">FK178_08865</name>
</gene>
<proteinExistence type="inferred from homology"/>
<keyword evidence="5 11" id="KW-1133">Transmembrane helix</keyword>
<evidence type="ECO:0000256" key="3">
    <source>
        <dbReference type="ARBA" id="ARBA00022519"/>
    </source>
</evidence>
<comment type="catalytic activity">
    <reaction evidence="10">
        <text>fluoride(in) = fluoride(out)</text>
        <dbReference type="Rhea" id="RHEA:76159"/>
        <dbReference type="ChEBI" id="CHEBI:17051"/>
    </reaction>
    <physiologicalReaction direction="left-to-right" evidence="10">
        <dbReference type="Rhea" id="RHEA:76160"/>
    </physiologicalReaction>
</comment>
<keyword evidence="4 11" id="KW-0812">Transmembrane</keyword>
<evidence type="ECO:0000256" key="4">
    <source>
        <dbReference type="ARBA" id="ARBA00022692"/>
    </source>
</evidence>
<feature type="transmembrane region" description="Helical" evidence="11">
    <location>
        <begin position="33"/>
        <end position="55"/>
    </location>
</feature>
<keyword evidence="2 11" id="KW-1003">Cell membrane</keyword>
<keyword evidence="11" id="KW-0915">Sodium</keyword>
<evidence type="ECO:0000313" key="13">
    <source>
        <dbReference type="Proteomes" id="UP000321954"/>
    </source>
</evidence>
<evidence type="ECO:0000256" key="8">
    <source>
        <dbReference type="ARBA" id="ARBA00023303"/>
    </source>
</evidence>
<comment type="subcellular location">
    <subcellularLocation>
        <location evidence="1 11">Cell membrane</location>
        <topology evidence="1 11">Multi-pass membrane protein</topology>
    </subcellularLocation>
</comment>
<dbReference type="GO" id="GO:0005886">
    <property type="term" value="C:plasma membrane"/>
    <property type="evidence" value="ECO:0007669"/>
    <property type="project" value="UniProtKB-SubCell"/>
</dbReference>
<dbReference type="AlphaFoldDB" id="A0A5B8YNJ4"/>
<dbReference type="PANTHER" id="PTHR28259:SF1">
    <property type="entry name" value="FLUORIDE EXPORT PROTEIN 1-RELATED"/>
    <property type="match status" value="1"/>
</dbReference>
<feature type="binding site" evidence="11">
    <location>
        <position position="74"/>
    </location>
    <ligand>
        <name>Na(+)</name>
        <dbReference type="ChEBI" id="CHEBI:29101"/>
        <note>structural</note>
    </ligand>
</feature>
<comment type="similarity">
    <text evidence="9 11">Belongs to the fluoride channel Fluc/FEX (TC 1.A.43) family.</text>
</comment>
<keyword evidence="7 11" id="KW-0472">Membrane</keyword>
<evidence type="ECO:0000256" key="2">
    <source>
        <dbReference type="ARBA" id="ARBA00022475"/>
    </source>
</evidence>
<dbReference type="GO" id="GO:0140114">
    <property type="term" value="P:cellular detoxification of fluoride"/>
    <property type="evidence" value="ECO:0007669"/>
    <property type="project" value="UniProtKB-UniRule"/>
</dbReference>
<keyword evidence="3" id="KW-0997">Cell inner membrane</keyword>
<keyword evidence="11" id="KW-0813">Transport</keyword>
<evidence type="ECO:0000256" key="11">
    <source>
        <dbReference type="HAMAP-Rule" id="MF_00454"/>
    </source>
</evidence>
<keyword evidence="8 11" id="KW-0407">Ion channel</keyword>
<dbReference type="GO" id="GO:0062054">
    <property type="term" value="F:fluoride channel activity"/>
    <property type="evidence" value="ECO:0007669"/>
    <property type="project" value="UniProtKB-UniRule"/>
</dbReference>
<comment type="activity regulation">
    <text evidence="11">Na(+) is not transported, but it plays an essential structural role and its presence is essential for fluoride channel function.</text>
</comment>
<evidence type="ECO:0000256" key="10">
    <source>
        <dbReference type="ARBA" id="ARBA00035585"/>
    </source>
</evidence>
<keyword evidence="11" id="KW-0479">Metal-binding</keyword>
<comment type="function">
    <text evidence="11">Fluoride-specific ion channel. Important for reducing fluoride concentration in the cell, thus reducing its toxicity.</text>
</comment>
<feature type="binding site" evidence="11">
    <location>
        <position position="77"/>
    </location>
    <ligand>
        <name>Na(+)</name>
        <dbReference type="ChEBI" id="CHEBI:29101"/>
        <note>structural</note>
    </ligand>
</feature>
<evidence type="ECO:0000256" key="7">
    <source>
        <dbReference type="ARBA" id="ARBA00023136"/>
    </source>
</evidence>
<evidence type="ECO:0000313" key="12">
    <source>
        <dbReference type="EMBL" id="QED37826.1"/>
    </source>
</evidence>
<keyword evidence="13" id="KW-1185">Reference proteome</keyword>
<organism evidence="12 13">
    <name type="scientific">Antarcticibacterium arcticum</name>
    <dbReference type="NCBI Taxonomy" id="2585771"/>
    <lineage>
        <taxon>Bacteria</taxon>
        <taxon>Pseudomonadati</taxon>
        <taxon>Bacteroidota</taxon>
        <taxon>Flavobacteriia</taxon>
        <taxon>Flavobacteriales</taxon>
        <taxon>Flavobacteriaceae</taxon>
        <taxon>Antarcticibacterium</taxon>
    </lineage>
</organism>
<dbReference type="Proteomes" id="UP000321954">
    <property type="component" value="Chromosome"/>
</dbReference>
<feature type="transmembrane region" description="Helical" evidence="11">
    <location>
        <begin position="96"/>
        <end position="120"/>
    </location>
</feature>
<dbReference type="InterPro" id="IPR003691">
    <property type="entry name" value="FluC"/>
</dbReference>
<dbReference type="PANTHER" id="PTHR28259">
    <property type="entry name" value="FLUORIDE EXPORT PROTEIN 1-RELATED"/>
    <property type="match status" value="1"/>
</dbReference>
<evidence type="ECO:0000256" key="9">
    <source>
        <dbReference type="ARBA" id="ARBA00035120"/>
    </source>
</evidence>
<dbReference type="HAMAP" id="MF_00454">
    <property type="entry name" value="FluC"/>
    <property type="match status" value="1"/>
</dbReference>
<protein>
    <recommendedName>
        <fullName evidence="11">Fluoride-specific ion channel FluC</fullName>
    </recommendedName>
</protein>
<keyword evidence="6 11" id="KW-0406">Ion transport</keyword>
<evidence type="ECO:0000256" key="5">
    <source>
        <dbReference type="ARBA" id="ARBA00022989"/>
    </source>
</evidence>
<dbReference type="Pfam" id="PF02537">
    <property type="entry name" value="CRCB"/>
    <property type="match status" value="1"/>
</dbReference>
<dbReference type="RefSeq" id="WP_146833714.1">
    <property type="nucleotide sequence ID" value="NZ_CP042476.1"/>
</dbReference>
<reference evidence="12 13" key="1">
    <citation type="submission" date="2019-08" db="EMBL/GenBank/DDBJ databases">
        <title>Antarcticibacterium arcticum sp. nov., a bacterium isolated from marine sediment of the Canadian Beaufort Sea.</title>
        <authorList>
            <person name="Lee Y.M."/>
            <person name="Baek K."/>
            <person name="Lee D.-H."/>
            <person name="Shin S.C."/>
            <person name="Jin Y.K."/>
            <person name="Park Y."/>
        </authorList>
    </citation>
    <scope>NUCLEOTIDE SEQUENCE [LARGE SCALE GENOMIC DNA]</scope>
    <source>
        <strain evidence="12 13">PAMC 28998</strain>
    </source>
</reference>
<dbReference type="KEGG" id="anp:FK178_08865"/>